<dbReference type="PROSITE" id="PS50109">
    <property type="entry name" value="HIS_KIN"/>
    <property type="match status" value="1"/>
</dbReference>
<keyword evidence="4" id="KW-0547">Nucleotide-binding</keyword>
<feature type="domain" description="Histidine kinase" evidence="8">
    <location>
        <begin position="1"/>
        <end position="174"/>
    </location>
</feature>
<dbReference type="Proteomes" id="UP000614287">
    <property type="component" value="Unassembled WGS sequence"/>
</dbReference>
<protein>
    <recommendedName>
        <fullName evidence="2">histidine kinase</fullName>
        <ecNumber evidence="2">2.7.13.3</ecNumber>
    </recommendedName>
</protein>
<evidence type="ECO:0000313" key="10">
    <source>
        <dbReference type="Proteomes" id="UP000614287"/>
    </source>
</evidence>
<name>A0A8J3G0P8_9BURK</name>
<dbReference type="PANTHER" id="PTHR42878:SF7">
    <property type="entry name" value="SENSOR HISTIDINE KINASE GLRK"/>
    <property type="match status" value="1"/>
</dbReference>
<dbReference type="InterPro" id="IPR005467">
    <property type="entry name" value="His_kinase_dom"/>
</dbReference>
<dbReference type="GO" id="GO:0000156">
    <property type="term" value="F:phosphorelay response regulator activity"/>
    <property type="evidence" value="ECO:0007669"/>
    <property type="project" value="TreeGrafter"/>
</dbReference>
<gene>
    <name evidence="9" type="ORF">GCM10009007_13530</name>
</gene>
<comment type="caution">
    <text evidence="9">The sequence shown here is derived from an EMBL/GenBank/DDBJ whole genome shotgun (WGS) entry which is preliminary data.</text>
</comment>
<comment type="catalytic activity">
    <reaction evidence="1">
        <text>ATP + protein L-histidine = ADP + protein N-phospho-L-histidine.</text>
        <dbReference type="EC" id="2.7.13.3"/>
    </reaction>
</comment>
<dbReference type="GO" id="GO:0030295">
    <property type="term" value="F:protein kinase activator activity"/>
    <property type="evidence" value="ECO:0007669"/>
    <property type="project" value="TreeGrafter"/>
</dbReference>
<evidence type="ECO:0000256" key="3">
    <source>
        <dbReference type="ARBA" id="ARBA00022679"/>
    </source>
</evidence>
<dbReference type="EMBL" id="BMZG01000006">
    <property type="protein sequence ID" value="GHA73727.1"/>
    <property type="molecule type" value="Genomic_DNA"/>
</dbReference>
<accession>A0A8J3G0P8</accession>
<dbReference type="Gene3D" id="3.30.565.10">
    <property type="entry name" value="Histidine kinase-like ATPase, C-terminal domain"/>
    <property type="match status" value="1"/>
</dbReference>
<dbReference type="SMART" id="SM00387">
    <property type="entry name" value="HATPase_c"/>
    <property type="match status" value="1"/>
</dbReference>
<reference evidence="9" key="2">
    <citation type="submission" date="2020-09" db="EMBL/GenBank/DDBJ databases">
        <authorList>
            <person name="Sun Q."/>
            <person name="Kim S."/>
        </authorList>
    </citation>
    <scope>NUCLEOTIDE SEQUENCE</scope>
    <source>
        <strain evidence="9">KCTC 32501</strain>
    </source>
</reference>
<evidence type="ECO:0000256" key="1">
    <source>
        <dbReference type="ARBA" id="ARBA00000085"/>
    </source>
</evidence>
<keyword evidence="7" id="KW-0902">Two-component regulatory system</keyword>
<evidence type="ECO:0000313" key="9">
    <source>
        <dbReference type="EMBL" id="GHA73727.1"/>
    </source>
</evidence>
<evidence type="ECO:0000256" key="6">
    <source>
        <dbReference type="ARBA" id="ARBA00022840"/>
    </source>
</evidence>
<keyword evidence="10" id="KW-1185">Reference proteome</keyword>
<sequence>MARISHARAGQYRWDDVGLALLLSDALEQLMPQATAKNMSLLLAHDERFAAEAAWLRADGELFVLTFVNLLSNGVRYSAAGSRIWLRVPLEGERVLCQFVDEGYGMTAEQIDVLLHGHESLAGLSERNQPDEARCMGVGFVIARTVISRHGGTVDIESQEGVGTTVSVRLPLLSADLVDE</sequence>
<evidence type="ECO:0000256" key="2">
    <source>
        <dbReference type="ARBA" id="ARBA00012438"/>
    </source>
</evidence>
<keyword evidence="3" id="KW-0808">Transferase</keyword>
<dbReference type="InterPro" id="IPR036890">
    <property type="entry name" value="HATPase_C_sf"/>
</dbReference>
<dbReference type="InterPro" id="IPR050351">
    <property type="entry name" value="BphY/WalK/GraS-like"/>
</dbReference>
<evidence type="ECO:0000259" key="8">
    <source>
        <dbReference type="PROSITE" id="PS50109"/>
    </source>
</evidence>
<dbReference type="PANTHER" id="PTHR42878">
    <property type="entry name" value="TWO-COMPONENT HISTIDINE KINASE"/>
    <property type="match status" value="1"/>
</dbReference>
<evidence type="ECO:0000256" key="7">
    <source>
        <dbReference type="ARBA" id="ARBA00023012"/>
    </source>
</evidence>
<keyword evidence="6" id="KW-0067">ATP-binding</keyword>
<proteinExistence type="predicted"/>
<dbReference type="RefSeq" id="WP_189493186.1">
    <property type="nucleotide sequence ID" value="NZ_BMZG01000006.1"/>
</dbReference>
<dbReference type="SUPFAM" id="SSF55874">
    <property type="entry name" value="ATPase domain of HSP90 chaperone/DNA topoisomerase II/histidine kinase"/>
    <property type="match status" value="1"/>
</dbReference>
<dbReference type="AlphaFoldDB" id="A0A8J3G0P8"/>
<dbReference type="GO" id="GO:0007234">
    <property type="term" value="P:osmosensory signaling via phosphorelay pathway"/>
    <property type="evidence" value="ECO:0007669"/>
    <property type="project" value="TreeGrafter"/>
</dbReference>
<reference evidence="9" key="1">
    <citation type="journal article" date="2014" name="Int. J. Syst. Evol. Microbiol.">
        <title>Complete genome sequence of Corynebacterium casei LMG S-19264T (=DSM 44701T), isolated from a smear-ripened cheese.</title>
        <authorList>
            <consortium name="US DOE Joint Genome Institute (JGI-PGF)"/>
            <person name="Walter F."/>
            <person name="Albersmeier A."/>
            <person name="Kalinowski J."/>
            <person name="Ruckert C."/>
        </authorList>
    </citation>
    <scope>NUCLEOTIDE SEQUENCE</scope>
    <source>
        <strain evidence="9">KCTC 32501</strain>
    </source>
</reference>
<organism evidence="9 10">
    <name type="scientific">Formosimonas limnophila</name>
    <dbReference type="NCBI Taxonomy" id="1384487"/>
    <lineage>
        <taxon>Bacteria</taxon>
        <taxon>Pseudomonadati</taxon>
        <taxon>Pseudomonadota</taxon>
        <taxon>Betaproteobacteria</taxon>
        <taxon>Burkholderiales</taxon>
        <taxon>Burkholderiaceae</taxon>
        <taxon>Formosimonas</taxon>
    </lineage>
</organism>
<dbReference type="GO" id="GO:0005524">
    <property type="term" value="F:ATP binding"/>
    <property type="evidence" value="ECO:0007669"/>
    <property type="project" value="UniProtKB-KW"/>
</dbReference>
<dbReference type="GO" id="GO:0004673">
    <property type="term" value="F:protein histidine kinase activity"/>
    <property type="evidence" value="ECO:0007669"/>
    <property type="project" value="UniProtKB-EC"/>
</dbReference>
<evidence type="ECO:0000256" key="5">
    <source>
        <dbReference type="ARBA" id="ARBA00022777"/>
    </source>
</evidence>
<dbReference type="InterPro" id="IPR003594">
    <property type="entry name" value="HATPase_dom"/>
</dbReference>
<dbReference type="EC" id="2.7.13.3" evidence="2"/>
<dbReference type="Pfam" id="PF02518">
    <property type="entry name" value="HATPase_c"/>
    <property type="match status" value="1"/>
</dbReference>
<keyword evidence="5" id="KW-0418">Kinase</keyword>
<evidence type="ECO:0000256" key="4">
    <source>
        <dbReference type="ARBA" id="ARBA00022741"/>
    </source>
</evidence>